<evidence type="ECO:0008006" key="3">
    <source>
        <dbReference type="Google" id="ProtNLM"/>
    </source>
</evidence>
<proteinExistence type="predicted"/>
<comment type="caution">
    <text evidence="1">The sequence shown here is derived from an EMBL/GenBank/DDBJ whole genome shotgun (WGS) entry which is preliminary data.</text>
</comment>
<keyword evidence="2" id="KW-1185">Reference proteome</keyword>
<sequence>MDDKIKFFERYLLPYSIKLKSLFRFIDEEGVNLPIILCGDFNLDFRTDEGIVLKSAPCLTLDDRKDFAKLALDDILTFFNSMDMHNDSNENSDNDAISGKHAMQIMNTQQSNAPFSKMSSPPEIKNILEEEDQKHSLAVAEMSQEFRRIENIASSCDSVDMTNTVLKLTKDLKNVDTPAQLLNFFHSLPLRRGTKIGVQPTSMSRRKLRPGLTSGAIKGCKPEDLQNKKFRGSVGKMTDGICQEYTKRKTTRGRWSQETLVTAIHNVLEKNISCNEAASRNLAIGDLALPNFN</sequence>
<evidence type="ECO:0000313" key="2">
    <source>
        <dbReference type="Proteomes" id="UP001162162"/>
    </source>
</evidence>
<dbReference type="AlphaFoldDB" id="A0AAV8YPM1"/>
<accession>A0AAV8YPM1</accession>
<gene>
    <name evidence="1" type="ORF">NQ318_023585</name>
</gene>
<organism evidence="1 2">
    <name type="scientific">Aromia moschata</name>
    <dbReference type="NCBI Taxonomy" id="1265417"/>
    <lineage>
        <taxon>Eukaryota</taxon>
        <taxon>Metazoa</taxon>
        <taxon>Ecdysozoa</taxon>
        <taxon>Arthropoda</taxon>
        <taxon>Hexapoda</taxon>
        <taxon>Insecta</taxon>
        <taxon>Pterygota</taxon>
        <taxon>Neoptera</taxon>
        <taxon>Endopterygota</taxon>
        <taxon>Coleoptera</taxon>
        <taxon>Polyphaga</taxon>
        <taxon>Cucujiformia</taxon>
        <taxon>Chrysomeloidea</taxon>
        <taxon>Cerambycidae</taxon>
        <taxon>Cerambycinae</taxon>
        <taxon>Callichromatini</taxon>
        <taxon>Aromia</taxon>
    </lineage>
</organism>
<reference evidence="1" key="1">
    <citation type="journal article" date="2023" name="Insect Mol. Biol.">
        <title>Genome sequencing provides insights into the evolution of gene families encoding plant cell wall-degrading enzymes in longhorned beetles.</title>
        <authorList>
            <person name="Shin N.R."/>
            <person name="Okamura Y."/>
            <person name="Kirsch R."/>
            <person name="Pauchet Y."/>
        </authorList>
    </citation>
    <scope>NUCLEOTIDE SEQUENCE</scope>
    <source>
        <strain evidence="1">AMC_N1</strain>
    </source>
</reference>
<dbReference type="EMBL" id="JAPWTK010000056">
    <property type="protein sequence ID" value="KAJ8953466.1"/>
    <property type="molecule type" value="Genomic_DNA"/>
</dbReference>
<name>A0AAV8YPM1_9CUCU</name>
<dbReference type="Proteomes" id="UP001162162">
    <property type="component" value="Unassembled WGS sequence"/>
</dbReference>
<protein>
    <recommendedName>
        <fullName evidence="3">Endonuclease/exonuclease/phosphatase domain-containing protein</fullName>
    </recommendedName>
</protein>
<evidence type="ECO:0000313" key="1">
    <source>
        <dbReference type="EMBL" id="KAJ8953466.1"/>
    </source>
</evidence>